<dbReference type="GO" id="GO:0070475">
    <property type="term" value="P:rRNA base methylation"/>
    <property type="evidence" value="ECO:0007669"/>
    <property type="project" value="TreeGrafter"/>
</dbReference>
<dbReference type="OrthoDB" id="9804590at2"/>
<dbReference type="PROSITE" id="PS51687">
    <property type="entry name" value="SAM_MT_RNA_M5U"/>
    <property type="match status" value="1"/>
</dbReference>
<evidence type="ECO:0000256" key="3">
    <source>
        <dbReference type="ARBA" id="ARBA00022691"/>
    </source>
</evidence>
<organism evidence="6 8">
    <name type="scientific">Mumia zhuanghuii</name>
    <dbReference type="NCBI Taxonomy" id="2585211"/>
    <lineage>
        <taxon>Bacteria</taxon>
        <taxon>Bacillati</taxon>
        <taxon>Actinomycetota</taxon>
        <taxon>Actinomycetes</taxon>
        <taxon>Propionibacteriales</taxon>
        <taxon>Nocardioidaceae</taxon>
        <taxon>Mumia</taxon>
    </lineage>
</organism>
<evidence type="ECO:0000313" key="8">
    <source>
        <dbReference type="Proteomes" id="UP000306740"/>
    </source>
</evidence>
<keyword evidence="3 4" id="KW-0949">S-adenosyl-L-methionine</keyword>
<dbReference type="Pfam" id="PF05958">
    <property type="entry name" value="tRNA_U5-meth_tr"/>
    <property type="match status" value="1"/>
</dbReference>
<keyword evidence="2 4" id="KW-0808">Transferase</keyword>
<dbReference type="SUPFAM" id="SSF53335">
    <property type="entry name" value="S-adenosyl-L-methionine-dependent methyltransferases"/>
    <property type="match status" value="1"/>
</dbReference>
<name>A0A5C4MFY5_9ACTN</name>
<feature type="active site" description="Nucleophile" evidence="4">
    <location>
        <position position="376"/>
    </location>
</feature>
<dbReference type="InterPro" id="IPR010280">
    <property type="entry name" value="U5_MeTrfase_fam"/>
</dbReference>
<feature type="domain" description="TRAM" evidence="5">
    <location>
        <begin position="9"/>
        <end position="69"/>
    </location>
</feature>
<dbReference type="Proteomes" id="UP000306740">
    <property type="component" value="Unassembled WGS sequence"/>
</dbReference>
<dbReference type="InterPro" id="IPR002792">
    <property type="entry name" value="TRAM_dom"/>
</dbReference>
<dbReference type="EMBL" id="VDFR01000022">
    <property type="protein sequence ID" value="TNC49674.1"/>
    <property type="molecule type" value="Genomic_DNA"/>
</dbReference>
<accession>A0A5C4MFY5</accession>
<sequence length="421" mass="44390">MQSPTGEPRDLTGTRMELEVGPVAHGGHCVARWDGQVVFVRHTLPGERIVAEITEGREGDRFLRADAVEVLEAAPGRVEPRCPVARPGGCGGCDFQHASLATQRELLGAVVSEQLSRLAGLEREVTVRPPLDDSAPDGLGWRTRVTFAATDDGTLGLRRHRSHAIVPLDDCPIASRDLPDVLSLPWPAARVTAVAGSDGDALAAAYDVRGELPPLEATGVLSDGRTVHGRGWVRETVSGRSFKVSGAGFWQVHPDAATTLVDAVMRAAAPKAGERVADLYAGAGLFSAFLGEAVGPEGAVISVEGDAQASRDARRNLSDLPQATLIHGDVSRALSLGHVGERCDVVVLDPPRTGARAKVVRAIAALGPRTVVYVACDPAALARDVRTFAELGYTLGDLEAYALFPMTHHVECVALLEPVGP</sequence>
<gene>
    <name evidence="7" type="ORF">FHE65_05200</name>
    <name evidence="6" type="ORF">FHE65_29840</name>
</gene>
<dbReference type="InterPro" id="IPR012340">
    <property type="entry name" value="NA-bd_OB-fold"/>
</dbReference>
<comment type="caution">
    <text evidence="6">The sequence shown here is derived from an EMBL/GenBank/DDBJ whole genome shotgun (WGS) entry which is preliminary data.</text>
</comment>
<dbReference type="Gene3D" id="3.40.50.150">
    <property type="entry name" value="Vaccinia Virus protein VP39"/>
    <property type="match status" value="2"/>
</dbReference>
<dbReference type="Pfam" id="PF01938">
    <property type="entry name" value="TRAM"/>
    <property type="match status" value="1"/>
</dbReference>
<dbReference type="CDD" id="cd02440">
    <property type="entry name" value="AdoMet_MTases"/>
    <property type="match status" value="1"/>
</dbReference>
<evidence type="ECO:0000256" key="4">
    <source>
        <dbReference type="PROSITE-ProRule" id="PRU01024"/>
    </source>
</evidence>
<dbReference type="PROSITE" id="PS50926">
    <property type="entry name" value="TRAM"/>
    <property type="match status" value="1"/>
</dbReference>
<dbReference type="PANTHER" id="PTHR11061:SF30">
    <property type="entry name" value="TRNA (URACIL(54)-C(5))-METHYLTRANSFERASE"/>
    <property type="match status" value="1"/>
</dbReference>
<feature type="binding site" evidence="4">
    <location>
        <position position="280"/>
    </location>
    <ligand>
        <name>S-adenosyl-L-methionine</name>
        <dbReference type="ChEBI" id="CHEBI:59789"/>
    </ligand>
</feature>
<dbReference type="EMBL" id="VDFR01000182">
    <property type="protein sequence ID" value="TNC32974.1"/>
    <property type="molecule type" value="Genomic_DNA"/>
</dbReference>
<dbReference type="PANTHER" id="PTHR11061">
    <property type="entry name" value="RNA M5U METHYLTRANSFERASE"/>
    <property type="match status" value="1"/>
</dbReference>
<feature type="binding site" evidence="4">
    <location>
        <position position="251"/>
    </location>
    <ligand>
        <name>S-adenosyl-L-methionine</name>
        <dbReference type="ChEBI" id="CHEBI:59789"/>
    </ligand>
</feature>
<dbReference type="InterPro" id="IPR029063">
    <property type="entry name" value="SAM-dependent_MTases_sf"/>
</dbReference>
<keyword evidence="1 4" id="KW-0489">Methyltransferase</keyword>
<dbReference type="Gene3D" id="2.40.50.1070">
    <property type="match status" value="1"/>
</dbReference>
<feature type="binding site" evidence="4">
    <location>
        <position position="349"/>
    </location>
    <ligand>
        <name>S-adenosyl-L-methionine</name>
        <dbReference type="ChEBI" id="CHEBI:59789"/>
    </ligand>
</feature>
<dbReference type="Gene3D" id="2.40.50.140">
    <property type="entry name" value="Nucleic acid-binding proteins"/>
    <property type="match status" value="1"/>
</dbReference>
<evidence type="ECO:0000256" key="2">
    <source>
        <dbReference type="ARBA" id="ARBA00022679"/>
    </source>
</evidence>
<dbReference type="RefSeq" id="WP_139105422.1">
    <property type="nucleotide sequence ID" value="NZ_VDFR01000022.1"/>
</dbReference>
<evidence type="ECO:0000256" key="1">
    <source>
        <dbReference type="ARBA" id="ARBA00022603"/>
    </source>
</evidence>
<reference evidence="6 8" key="1">
    <citation type="submission" date="2019-05" db="EMBL/GenBank/DDBJ databases">
        <title>Mumia sp. nov., isolated from the intestinal contents of plateau pika (Ochotona curzoniae) in the Qinghai-Tibet plateau of China.</title>
        <authorList>
            <person name="Tian Z."/>
        </authorList>
    </citation>
    <scope>NUCLEOTIDE SEQUENCE [LARGE SCALE GENOMIC DNA]</scope>
    <source>
        <strain evidence="8">527</strain>
        <strain evidence="6">Z527</strain>
    </source>
</reference>
<evidence type="ECO:0000313" key="7">
    <source>
        <dbReference type="EMBL" id="TNC49674.1"/>
    </source>
</evidence>
<comment type="similarity">
    <text evidence="4">Belongs to the class I-like SAM-binding methyltransferase superfamily. RNA M5U methyltransferase family.</text>
</comment>
<protein>
    <submittedName>
        <fullName evidence="6">Class I SAM-dependent RNA methyltransferase</fullName>
    </submittedName>
</protein>
<proteinExistence type="inferred from homology"/>
<dbReference type="AlphaFoldDB" id="A0A5C4MFY5"/>
<dbReference type="SUPFAM" id="SSF50249">
    <property type="entry name" value="Nucleic acid-binding proteins"/>
    <property type="match status" value="1"/>
</dbReference>
<feature type="binding site" evidence="4">
    <location>
        <position position="304"/>
    </location>
    <ligand>
        <name>S-adenosyl-L-methionine</name>
        <dbReference type="ChEBI" id="CHEBI:59789"/>
    </ligand>
</feature>
<evidence type="ECO:0000259" key="5">
    <source>
        <dbReference type="PROSITE" id="PS50926"/>
    </source>
</evidence>
<dbReference type="GO" id="GO:0070041">
    <property type="term" value="F:rRNA (uridine-C5-)-methyltransferase activity"/>
    <property type="evidence" value="ECO:0007669"/>
    <property type="project" value="TreeGrafter"/>
</dbReference>
<evidence type="ECO:0000313" key="6">
    <source>
        <dbReference type="EMBL" id="TNC32974.1"/>
    </source>
</evidence>